<dbReference type="GO" id="GO:0006104">
    <property type="term" value="P:succinyl-CoA metabolic process"/>
    <property type="evidence" value="ECO:0007669"/>
    <property type="project" value="TreeGrafter"/>
</dbReference>
<dbReference type="Pfam" id="PF08442">
    <property type="entry name" value="ATP-grasp_2"/>
    <property type="match status" value="1"/>
</dbReference>
<dbReference type="SUPFAM" id="SSF52210">
    <property type="entry name" value="Succinyl-CoA synthetase domains"/>
    <property type="match status" value="1"/>
</dbReference>
<evidence type="ECO:0000256" key="3">
    <source>
        <dbReference type="ARBA" id="ARBA00022598"/>
    </source>
</evidence>
<dbReference type="GO" id="GO:0004775">
    <property type="term" value="F:succinate-CoA ligase (ADP-forming) activity"/>
    <property type="evidence" value="ECO:0007669"/>
    <property type="project" value="UniProtKB-EC"/>
</dbReference>
<dbReference type="EC" id="6.2.1.5" evidence="9"/>
<organism evidence="9">
    <name type="scientific">mine drainage metagenome</name>
    <dbReference type="NCBI Taxonomy" id="410659"/>
    <lineage>
        <taxon>unclassified sequences</taxon>
        <taxon>metagenomes</taxon>
        <taxon>ecological metagenomes</taxon>
    </lineage>
</organism>
<evidence type="ECO:0000256" key="1">
    <source>
        <dbReference type="ARBA" id="ARBA00001946"/>
    </source>
</evidence>
<accession>A0A1J5QHF7</accession>
<dbReference type="GO" id="GO:0006099">
    <property type="term" value="P:tricarboxylic acid cycle"/>
    <property type="evidence" value="ECO:0007669"/>
    <property type="project" value="UniProtKB-KW"/>
</dbReference>
<dbReference type="HAMAP" id="MF_00558">
    <property type="entry name" value="Succ_CoA_beta"/>
    <property type="match status" value="1"/>
</dbReference>
<dbReference type="NCBIfam" id="TIGR01016">
    <property type="entry name" value="sucCoAbeta"/>
    <property type="match status" value="1"/>
</dbReference>
<dbReference type="GO" id="GO:0046872">
    <property type="term" value="F:metal ion binding"/>
    <property type="evidence" value="ECO:0007669"/>
    <property type="project" value="UniProtKB-KW"/>
</dbReference>
<keyword evidence="3 9" id="KW-0436">Ligase</keyword>
<dbReference type="FunFam" id="3.30.1490.20:FF:000014">
    <property type="entry name" value="Succinate--CoA ligase [ADP-forming] subunit beta"/>
    <property type="match status" value="1"/>
</dbReference>
<dbReference type="AlphaFoldDB" id="A0A1J5QHF7"/>
<dbReference type="GO" id="GO:0005829">
    <property type="term" value="C:cytosol"/>
    <property type="evidence" value="ECO:0007669"/>
    <property type="project" value="TreeGrafter"/>
</dbReference>
<dbReference type="PANTHER" id="PTHR11815:SF10">
    <property type="entry name" value="SUCCINATE--COA LIGASE [GDP-FORMING] SUBUNIT BETA, MITOCHONDRIAL"/>
    <property type="match status" value="1"/>
</dbReference>
<dbReference type="PANTHER" id="PTHR11815">
    <property type="entry name" value="SUCCINYL-COA SYNTHETASE BETA CHAIN"/>
    <property type="match status" value="1"/>
</dbReference>
<comment type="cofactor">
    <cofactor evidence="1">
        <name>Mg(2+)</name>
        <dbReference type="ChEBI" id="CHEBI:18420"/>
    </cofactor>
</comment>
<keyword evidence="4" id="KW-0479">Metal-binding</keyword>
<dbReference type="Gene3D" id="3.30.1490.20">
    <property type="entry name" value="ATP-grasp fold, A domain"/>
    <property type="match status" value="1"/>
</dbReference>
<evidence type="ECO:0000313" key="9">
    <source>
        <dbReference type="EMBL" id="OIQ75429.1"/>
    </source>
</evidence>
<dbReference type="SUPFAM" id="SSF56059">
    <property type="entry name" value="Glutathione synthetase ATP-binding domain-like"/>
    <property type="match status" value="1"/>
</dbReference>
<evidence type="ECO:0000256" key="6">
    <source>
        <dbReference type="ARBA" id="ARBA00022840"/>
    </source>
</evidence>
<evidence type="ECO:0000256" key="4">
    <source>
        <dbReference type="ARBA" id="ARBA00022723"/>
    </source>
</evidence>
<keyword evidence="2" id="KW-0816">Tricarboxylic acid cycle</keyword>
<evidence type="ECO:0000259" key="8">
    <source>
        <dbReference type="PROSITE" id="PS50975"/>
    </source>
</evidence>
<dbReference type="InterPro" id="IPR016102">
    <property type="entry name" value="Succinyl-CoA_synth-like"/>
</dbReference>
<keyword evidence="5" id="KW-0547">Nucleotide-binding</keyword>
<dbReference type="InterPro" id="IPR005809">
    <property type="entry name" value="Succ_CoA_ligase-like_bsu"/>
</dbReference>
<dbReference type="Gene3D" id="3.30.470.20">
    <property type="entry name" value="ATP-grasp fold, B domain"/>
    <property type="match status" value="1"/>
</dbReference>
<dbReference type="GO" id="GO:0042709">
    <property type="term" value="C:succinate-CoA ligase complex"/>
    <property type="evidence" value="ECO:0007669"/>
    <property type="project" value="TreeGrafter"/>
</dbReference>
<dbReference type="InterPro" id="IPR011761">
    <property type="entry name" value="ATP-grasp"/>
</dbReference>
<name>A0A1J5QHF7_9ZZZZ</name>
<proteinExistence type="inferred from homology"/>
<dbReference type="PROSITE" id="PS01217">
    <property type="entry name" value="SUCCINYL_COA_LIG_3"/>
    <property type="match status" value="1"/>
</dbReference>
<dbReference type="InterPro" id="IPR013815">
    <property type="entry name" value="ATP_grasp_subdomain_1"/>
</dbReference>
<evidence type="ECO:0000256" key="7">
    <source>
        <dbReference type="ARBA" id="ARBA00022842"/>
    </source>
</evidence>
<keyword evidence="7" id="KW-0460">Magnesium</keyword>
<gene>
    <name evidence="9" type="primary">sucC_13</name>
    <name evidence="9" type="ORF">GALL_429060</name>
</gene>
<feature type="domain" description="ATP-grasp" evidence="8">
    <location>
        <begin position="9"/>
        <end position="225"/>
    </location>
</feature>
<dbReference type="FunFam" id="3.40.50.261:FF:000007">
    <property type="entry name" value="Succinate--CoA ligase [ADP-forming] subunit beta"/>
    <property type="match status" value="1"/>
</dbReference>
<evidence type="ECO:0000256" key="5">
    <source>
        <dbReference type="ARBA" id="ARBA00022741"/>
    </source>
</evidence>
<dbReference type="NCBIfam" id="NF001913">
    <property type="entry name" value="PRK00696.1"/>
    <property type="match status" value="1"/>
</dbReference>
<protein>
    <submittedName>
        <fullName evidence="9">Succinyl-CoA ligase [ADP-forming] subunit beta</fullName>
        <ecNumber evidence="9">6.2.1.5</ecNumber>
    </submittedName>
</protein>
<reference evidence="9" key="1">
    <citation type="submission" date="2016-10" db="EMBL/GenBank/DDBJ databases">
        <title>Sequence of Gallionella enrichment culture.</title>
        <authorList>
            <person name="Poehlein A."/>
            <person name="Muehling M."/>
            <person name="Daniel R."/>
        </authorList>
    </citation>
    <scope>NUCLEOTIDE SEQUENCE</scope>
</reference>
<dbReference type="GO" id="GO:0005524">
    <property type="term" value="F:ATP binding"/>
    <property type="evidence" value="ECO:0007669"/>
    <property type="project" value="UniProtKB-KW"/>
</dbReference>
<dbReference type="PROSITE" id="PS50975">
    <property type="entry name" value="ATP_GRASP"/>
    <property type="match status" value="1"/>
</dbReference>
<sequence>MDLFEYQARDLFEAHGVPVLAGAVAYTPEEARAAAAKIGGKVVVKAQVKVGGRGKAGGVKLAEDADDAFEKASAILGMDIKGHTVHRVMIAQAAPIVEEYYVSILLDRGNRSYLAMASTEGGVEIEQVAVETPDRLAMVPIDPLAGIDIEKAREIVAQAKFPAEIAEAVAEVFVALWEVFTSEDATLVEVNPLVKTADGRIVALDGKVSLDDNADFRHPDHAALVDTGATDPLEQLAKEKHLNYVKLDGEVGIIGNGAGLVMSTLDVVAYAGEKFGGVRPANFLDIGGGASAQVMADGLSIILGDPAVKSVFVNVFGGITACDAVAEGIVQALALLGDAATKPLVVRLDGNNVAEGRRILSEAGNPLIEQAETMDGAAERAAELAAR</sequence>
<dbReference type="Pfam" id="PF00549">
    <property type="entry name" value="Ligase_CoA"/>
    <property type="match status" value="1"/>
</dbReference>
<keyword evidence="6" id="KW-0067">ATP-binding</keyword>
<dbReference type="InterPro" id="IPR005811">
    <property type="entry name" value="SUCC_ACL_C"/>
</dbReference>
<dbReference type="InterPro" id="IPR017866">
    <property type="entry name" value="Succ-CoA_synthase_bsu_CS"/>
</dbReference>
<comment type="caution">
    <text evidence="9">The sequence shown here is derived from an EMBL/GenBank/DDBJ whole genome shotgun (WGS) entry which is preliminary data.</text>
</comment>
<dbReference type="FunFam" id="3.30.470.20:FF:000002">
    <property type="entry name" value="Succinate--CoA ligase [ADP-forming] subunit beta"/>
    <property type="match status" value="1"/>
</dbReference>
<dbReference type="Gene3D" id="3.40.50.261">
    <property type="entry name" value="Succinyl-CoA synthetase domains"/>
    <property type="match status" value="1"/>
</dbReference>
<evidence type="ECO:0000256" key="2">
    <source>
        <dbReference type="ARBA" id="ARBA00022532"/>
    </source>
</evidence>
<dbReference type="EMBL" id="MLJW01002169">
    <property type="protein sequence ID" value="OIQ75429.1"/>
    <property type="molecule type" value="Genomic_DNA"/>
</dbReference>
<dbReference type="InterPro" id="IPR013650">
    <property type="entry name" value="ATP-grasp_succ-CoA_synth-type"/>
</dbReference>
<dbReference type="PIRSF" id="PIRSF001554">
    <property type="entry name" value="SucCS_beta"/>
    <property type="match status" value="1"/>
</dbReference>